<dbReference type="PANTHER" id="PTHR43798:SF31">
    <property type="entry name" value="AB HYDROLASE SUPERFAMILY PROTEIN YCLE"/>
    <property type="match status" value="1"/>
</dbReference>
<proteinExistence type="predicted"/>
<organism evidence="3 4">
    <name type="scientific">Erythrobacter fulvus</name>
    <dbReference type="NCBI Taxonomy" id="2987523"/>
    <lineage>
        <taxon>Bacteria</taxon>
        <taxon>Pseudomonadati</taxon>
        <taxon>Pseudomonadota</taxon>
        <taxon>Alphaproteobacteria</taxon>
        <taxon>Sphingomonadales</taxon>
        <taxon>Erythrobacteraceae</taxon>
        <taxon>Erythrobacter/Porphyrobacter group</taxon>
        <taxon>Erythrobacter</taxon>
    </lineage>
</organism>
<gene>
    <name evidence="3" type="ORF">OIK40_13270</name>
</gene>
<dbReference type="Gene3D" id="3.40.50.1820">
    <property type="entry name" value="alpha/beta hydrolase"/>
    <property type="match status" value="1"/>
</dbReference>
<dbReference type="InterPro" id="IPR000073">
    <property type="entry name" value="AB_hydrolase_1"/>
</dbReference>
<evidence type="ECO:0000256" key="1">
    <source>
        <dbReference type="ARBA" id="ARBA00022801"/>
    </source>
</evidence>
<reference evidence="3 4" key="1">
    <citation type="submission" date="2022-10" db="EMBL/GenBank/DDBJ databases">
        <title>Erythrobacter sp. sf7 Genome sequencing.</title>
        <authorList>
            <person name="Park S."/>
        </authorList>
    </citation>
    <scope>NUCLEOTIDE SEQUENCE [LARGE SCALE GENOMIC DNA]</scope>
    <source>
        <strain evidence="4">sf7</strain>
    </source>
</reference>
<dbReference type="GO" id="GO:0016787">
    <property type="term" value="F:hydrolase activity"/>
    <property type="evidence" value="ECO:0007669"/>
    <property type="project" value="UniProtKB-KW"/>
</dbReference>
<dbReference type="EMBL" id="JAQQXQ010000011">
    <property type="protein sequence ID" value="MDC8755614.1"/>
    <property type="molecule type" value="Genomic_DNA"/>
</dbReference>
<comment type="caution">
    <text evidence="3">The sequence shown here is derived from an EMBL/GenBank/DDBJ whole genome shotgun (WGS) entry which is preliminary data.</text>
</comment>
<protein>
    <submittedName>
        <fullName evidence="3">Alpha/beta hydrolase</fullName>
    </submittedName>
</protein>
<dbReference type="Proteomes" id="UP001216558">
    <property type="component" value="Unassembled WGS sequence"/>
</dbReference>
<sequence>MNTSRPAPATCLYHVNGIDLAVHEWAGTDSAAVPLVFAHATGFHGRVFDAIIEQFPAHPAYAIDLRGHGQSGGGPIEDWRVVARDVVEFLEQAGITGAIGIGHSMGAHTLLQVAADHPSAFSRLVLFDPVILAPEFYAPGQPLYTADNPHPAIRRKRNFASAQAMMERFRARDPYCLFDARVFADYCTYGLVPAASGEGMELACAPEVEASVYASSRSNGAILDAARHVDIPVLVVRAQMSDLNDFKSSPTWPDLASVLPQGTDLHRPDRTHFHPFEDPADAARIIAGFIG</sequence>
<evidence type="ECO:0000259" key="2">
    <source>
        <dbReference type="Pfam" id="PF12697"/>
    </source>
</evidence>
<feature type="domain" description="AB hydrolase-1" evidence="2">
    <location>
        <begin position="35"/>
        <end position="283"/>
    </location>
</feature>
<dbReference type="RefSeq" id="WP_273678819.1">
    <property type="nucleotide sequence ID" value="NZ_JAQQXQ010000011.1"/>
</dbReference>
<keyword evidence="4" id="KW-1185">Reference proteome</keyword>
<evidence type="ECO:0000313" key="4">
    <source>
        <dbReference type="Proteomes" id="UP001216558"/>
    </source>
</evidence>
<accession>A0ABT5JSN3</accession>
<dbReference type="InterPro" id="IPR029058">
    <property type="entry name" value="AB_hydrolase_fold"/>
</dbReference>
<dbReference type="SUPFAM" id="SSF53474">
    <property type="entry name" value="alpha/beta-Hydrolases"/>
    <property type="match status" value="1"/>
</dbReference>
<dbReference type="Pfam" id="PF12697">
    <property type="entry name" value="Abhydrolase_6"/>
    <property type="match status" value="1"/>
</dbReference>
<evidence type="ECO:0000313" key="3">
    <source>
        <dbReference type="EMBL" id="MDC8755614.1"/>
    </source>
</evidence>
<dbReference type="PANTHER" id="PTHR43798">
    <property type="entry name" value="MONOACYLGLYCEROL LIPASE"/>
    <property type="match status" value="1"/>
</dbReference>
<keyword evidence="1 3" id="KW-0378">Hydrolase</keyword>
<dbReference type="InterPro" id="IPR050266">
    <property type="entry name" value="AB_hydrolase_sf"/>
</dbReference>
<name>A0ABT5JSN3_9SPHN</name>